<feature type="transmembrane region" description="Helical" evidence="10">
    <location>
        <begin position="13"/>
        <end position="37"/>
    </location>
</feature>
<dbReference type="InterPro" id="IPR003593">
    <property type="entry name" value="AAA+_ATPase"/>
</dbReference>
<evidence type="ECO:0000256" key="5">
    <source>
        <dbReference type="ARBA" id="ARBA00022741"/>
    </source>
</evidence>
<comment type="caution">
    <text evidence="13">The sequence shown here is derived from an EMBL/GenBank/DDBJ whole genome shotgun (WGS) entry which is preliminary data.</text>
</comment>
<accession>A0A2S7XVP8</accession>
<dbReference type="Gene3D" id="3.40.50.300">
    <property type="entry name" value="P-loop containing nucleotide triphosphate hydrolases"/>
    <property type="match status" value="2"/>
</dbReference>
<evidence type="ECO:0000256" key="1">
    <source>
        <dbReference type="ARBA" id="ARBA00004651"/>
    </source>
</evidence>
<feature type="region of interest" description="Disordered" evidence="9">
    <location>
        <begin position="777"/>
        <end position="827"/>
    </location>
</feature>
<dbReference type="GO" id="GO:0005886">
    <property type="term" value="C:plasma membrane"/>
    <property type="evidence" value="ECO:0007669"/>
    <property type="project" value="UniProtKB-SubCell"/>
</dbReference>
<evidence type="ECO:0000256" key="4">
    <source>
        <dbReference type="ARBA" id="ARBA00022692"/>
    </source>
</evidence>
<dbReference type="GO" id="GO:0016887">
    <property type="term" value="F:ATP hydrolysis activity"/>
    <property type="evidence" value="ECO:0007669"/>
    <property type="project" value="InterPro"/>
</dbReference>
<dbReference type="Pfam" id="PF00664">
    <property type="entry name" value="ABC_membrane"/>
    <property type="match status" value="1"/>
</dbReference>
<feature type="transmembrane region" description="Helical" evidence="10">
    <location>
        <begin position="373"/>
        <end position="393"/>
    </location>
</feature>
<feature type="transmembrane region" description="Helical" evidence="10">
    <location>
        <begin position="80"/>
        <end position="101"/>
    </location>
</feature>
<gene>
    <name evidence="13" type="ORF">BB8028_0001g00380</name>
</gene>
<evidence type="ECO:0000259" key="11">
    <source>
        <dbReference type="PROSITE" id="PS50893"/>
    </source>
</evidence>
<keyword evidence="7 10" id="KW-1133">Transmembrane helix</keyword>
<keyword evidence="4 10" id="KW-0812">Transmembrane</keyword>
<keyword evidence="6" id="KW-0067">ATP-binding</keyword>
<evidence type="ECO:0000259" key="12">
    <source>
        <dbReference type="PROSITE" id="PS50929"/>
    </source>
</evidence>
<feature type="transmembrane region" description="Helical" evidence="10">
    <location>
        <begin position="839"/>
        <end position="865"/>
    </location>
</feature>
<evidence type="ECO:0000256" key="8">
    <source>
        <dbReference type="ARBA" id="ARBA00023136"/>
    </source>
</evidence>
<proteinExistence type="predicted"/>
<comment type="subcellular location">
    <subcellularLocation>
        <location evidence="1">Cell membrane</location>
        <topology evidence="1">Multi-pass membrane protein</topology>
    </subcellularLocation>
</comment>
<dbReference type="Proteomes" id="UP000237441">
    <property type="component" value="Unassembled WGS sequence"/>
</dbReference>
<dbReference type="GO" id="GO:0140359">
    <property type="term" value="F:ABC-type transporter activity"/>
    <property type="evidence" value="ECO:0007669"/>
    <property type="project" value="InterPro"/>
</dbReference>
<feature type="transmembrane region" description="Helical" evidence="10">
    <location>
        <begin position="986"/>
        <end position="1006"/>
    </location>
</feature>
<dbReference type="Pfam" id="PF00005">
    <property type="entry name" value="ABC_tran"/>
    <property type="match status" value="2"/>
</dbReference>
<evidence type="ECO:0000256" key="3">
    <source>
        <dbReference type="ARBA" id="ARBA00022475"/>
    </source>
</evidence>
<feature type="transmembrane region" description="Helical" evidence="10">
    <location>
        <begin position="959"/>
        <end position="980"/>
    </location>
</feature>
<dbReference type="SUPFAM" id="SSF90123">
    <property type="entry name" value="ABC transporter transmembrane region"/>
    <property type="match status" value="2"/>
</dbReference>
<dbReference type="Gene3D" id="1.20.1560.10">
    <property type="entry name" value="ABC transporter type 1, transmembrane domain"/>
    <property type="match status" value="2"/>
</dbReference>
<organism evidence="13 14">
    <name type="scientific">Beauveria bassiana</name>
    <name type="common">White muscardine disease fungus</name>
    <name type="synonym">Tritirachium shiotae</name>
    <dbReference type="NCBI Taxonomy" id="176275"/>
    <lineage>
        <taxon>Eukaryota</taxon>
        <taxon>Fungi</taxon>
        <taxon>Dikarya</taxon>
        <taxon>Ascomycota</taxon>
        <taxon>Pezizomycotina</taxon>
        <taxon>Sordariomycetes</taxon>
        <taxon>Hypocreomycetidae</taxon>
        <taxon>Hypocreales</taxon>
        <taxon>Cordycipitaceae</taxon>
        <taxon>Beauveria</taxon>
    </lineage>
</organism>
<feature type="transmembrane region" description="Helical" evidence="10">
    <location>
        <begin position="289"/>
        <end position="307"/>
    </location>
</feature>
<feature type="domain" description="ABC transporter" evidence="11">
    <location>
        <begin position="568"/>
        <end position="794"/>
    </location>
</feature>
<evidence type="ECO:0000256" key="9">
    <source>
        <dbReference type="SAM" id="MobiDB-lite"/>
    </source>
</evidence>
<feature type="compositionally biased region" description="Low complexity" evidence="9">
    <location>
        <begin position="784"/>
        <end position="797"/>
    </location>
</feature>
<dbReference type="InterPro" id="IPR003439">
    <property type="entry name" value="ABC_transporter-like_ATP-bd"/>
</dbReference>
<dbReference type="SUPFAM" id="SSF52540">
    <property type="entry name" value="P-loop containing nucleoside triphosphate hydrolases"/>
    <property type="match status" value="2"/>
</dbReference>
<dbReference type="InterPro" id="IPR011527">
    <property type="entry name" value="ABC1_TM_dom"/>
</dbReference>
<keyword evidence="8 10" id="KW-0472">Membrane</keyword>
<keyword evidence="5" id="KW-0547">Nucleotide-binding</keyword>
<dbReference type="EMBL" id="JRHA01000001">
    <property type="protein sequence ID" value="PQK07957.1"/>
    <property type="molecule type" value="Genomic_DNA"/>
</dbReference>
<evidence type="ECO:0000256" key="2">
    <source>
        <dbReference type="ARBA" id="ARBA00022448"/>
    </source>
</evidence>
<dbReference type="InterPro" id="IPR044726">
    <property type="entry name" value="ABCC_6TM_D2"/>
</dbReference>
<feature type="domain" description="ABC transmembrane type-1" evidence="12">
    <location>
        <begin position="260"/>
        <end position="507"/>
    </location>
</feature>
<evidence type="ECO:0000313" key="14">
    <source>
        <dbReference type="Proteomes" id="UP000237441"/>
    </source>
</evidence>
<evidence type="ECO:0000256" key="6">
    <source>
        <dbReference type="ARBA" id="ARBA00022840"/>
    </source>
</evidence>
<dbReference type="PANTHER" id="PTHR24223">
    <property type="entry name" value="ATP-BINDING CASSETTE SUB-FAMILY C"/>
    <property type="match status" value="1"/>
</dbReference>
<name>A0A2S7XVP8_BEABA</name>
<dbReference type="SMART" id="SM00382">
    <property type="entry name" value="AAA"/>
    <property type="match status" value="2"/>
</dbReference>
<dbReference type="InterPro" id="IPR017871">
    <property type="entry name" value="ABC_transporter-like_CS"/>
</dbReference>
<reference evidence="13 14" key="1">
    <citation type="submission" date="2016-07" db="EMBL/GenBank/DDBJ databases">
        <title>Comparative genomics of the entomopathogenic fungus Beauveria bassiana.</title>
        <authorList>
            <person name="Valero Jimenez C.A."/>
            <person name="Zwaan B.J."/>
            <person name="Van Kan J.A."/>
            <person name="Takken W."/>
            <person name="Debets A.J."/>
            <person name="Schoustra S.E."/>
            <person name="Koenraadt C.J."/>
        </authorList>
    </citation>
    <scope>NUCLEOTIDE SEQUENCE [LARGE SCALE GENOMIC DNA]</scope>
    <source>
        <strain evidence="13 14">ARSEF 8028</strain>
    </source>
</reference>
<feature type="transmembrane region" description="Helical" evidence="10">
    <location>
        <begin position="885"/>
        <end position="910"/>
    </location>
</feature>
<feature type="transmembrane region" description="Helical" evidence="10">
    <location>
        <begin position="141"/>
        <end position="160"/>
    </location>
</feature>
<protein>
    <recommendedName>
        <fullName evidence="15">ABC transporter</fullName>
    </recommendedName>
</protein>
<dbReference type="OrthoDB" id="4866105at2759"/>
<keyword evidence="2" id="KW-0813">Transport</keyword>
<dbReference type="InterPro" id="IPR036640">
    <property type="entry name" value="ABC1_TM_sf"/>
</dbReference>
<feature type="domain" description="ABC transmembrane type-1" evidence="12">
    <location>
        <begin position="844"/>
        <end position="1135"/>
    </location>
</feature>
<feature type="transmembrane region" description="Helical" evidence="10">
    <location>
        <begin position="256"/>
        <end position="277"/>
    </location>
</feature>
<dbReference type="GO" id="GO:0005524">
    <property type="term" value="F:ATP binding"/>
    <property type="evidence" value="ECO:0007669"/>
    <property type="project" value="UniProtKB-KW"/>
</dbReference>
<evidence type="ECO:0008006" key="15">
    <source>
        <dbReference type="Google" id="ProtNLM"/>
    </source>
</evidence>
<dbReference type="CDD" id="cd18580">
    <property type="entry name" value="ABC_6TM_ABCC_D2"/>
    <property type="match status" value="1"/>
</dbReference>
<evidence type="ECO:0000256" key="7">
    <source>
        <dbReference type="ARBA" id="ARBA00022989"/>
    </source>
</evidence>
<dbReference type="InterPro" id="IPR050173">
    <property type="entry name" value="ABC_transporter_C-like"/>
</dbReference>
<dbReference type="PROSITE" id="PS00211">
    <property type="entry name" value="ABC_TRANSPORTER_1"/>
    <property type="match status" value="1"/>
</dbReference>
<keyword evidence="3" id="KW-1003">Cell membrane</keyword>
<feature type="transmembrane region" description="Helical" evidence="10">
    <location>
        <begin position="49"/>
        <end position="68"/>
    </location>
</feature>
<sequence length="1398" mass="155472">MESWLESLLGARLILMLAIVPGGVVALMVPFYLQTALRSPRQVRSGRLLWLKLAIGIILLAVQTSNLVGWHAASLFRSKLALPAAAMSLLASVGIVIILCVAHTYSLQPSTFLGVFMSLTIIFDIAMACSCFRGHGFDTTGALSSYAIILKLTIVMLEQVSKRNLLQTKKSRCTVSREGAAGFWNRATFTWLYPLLTAGFGKELSRDDLPQIEQDFDCLQNFDKFFPIWERADKRSGLALAKVLLRTLPEQFTKAILPRLLFTLLKFSQPFLLLYIVQAVKHGGVGRDISWALVLATACVFVGITVSRVLQAHYHFRVVTMIRGILVAAIYDKMQKLYFEDLIDAAAVTLMTADVTGVESLISLTYAVWSSSLQVGLGIWSLYISFIASFYVAKKISTARTCWNGAIQTRVAATSTVIAQIRDTKAMGMSDTVRQYLQEKRHEEIHTSMQDRHARLWTFAFAAFNNSATPVLVLGGACFWTRSGESLSAAEVFTILAIVAIASEPLTPCLQGIMEWTVGSTSLGRIHNFLVSTEAEDARQQGDCQLQTVGPATDDKSDAVPKVSKFAVQITAMGFTSLMQGPILRNINMQVPWGSLAIIWGPINCGKSTLFKTIVGESEITTGTVNVGIKLIAYCGQQPWIPNQTVRNVVIGVCDFLEERYNEVIYCCALDIDILHMPQGDQTMTGIAGCNLSGGQKQRLSLARAVYDELEVLVLDDVLSSLDALTAETIMSRLFGVNGLLRRLGRTVIMTTNRLEFLDYASLVYEMDMKGHIQLEAREESDDSASTSSATTSVVSESDADALCAAAPKPTEPPSVQPLEDDTELKDARMPRRTGTWSLYTYYLLPAGLFWVVSWVFVMAIAAAIEKMPLVFVRVWYSRDPNNFYYFIGFALFAVASIFCNTVMGMHFFFKILPKCAEKIHLNVANSVLFATLDFLGQTDAGYLLSRFSRDMTFVAHELPIHFLQFAFIFFTVICEAGIVAAGTAYFIPAMAFILVALYVIQLFYLRTSRQLRLLELESSERLFTHFTDTSKGIQHIRSFGWRDEYTNQLFKILNDSQKPYYLLFCVQRWLSLTLDSTATTSAVILTYLSLFYPGTTSDYAVGLAWLTLVTFSFNASFLIRSWTNLETTLGAVARIKDFCADTPIEKDTLRGAELPENWPATGIIDFNGVSASYTAGDGSFRRALENVTFTIYPGEKVGISGRTASGKSSIFLALLRMVKFGGGISIDGRDITTIPRELLRSRITTMSQDGVELNASVRFNIYPFSGPHPEEDTTTSTLRLVGLWAHIQSYGGIENTMSKMCFSASQRQLFFLARAMVHQRTANTRIVLVDEATSAMSKEGDEQTRALMDYVFSECVVLQIAHHQDWLTDMNVKIRMDFGKLVSIQRRRRNGQWVESL</sequence>
<dbReference type="InterPro" id="IPR027417">
    <property type="entry name" value="P-loop_NTPase"/>
</dbReference>
<evidence type="ECO:0000313" key="13">
    <source>
        <dbReference type="EMBL" id="PQK07957.1"/>
    </source>
</evidence>
<dbReference type="PROSITE" id="PS50929">
    <property type="entry name" value="ABC_TM1F"/>
    <property type="match status" value="2"/>
</dbReference>
<evidence type="ECO:0000256" key="10">
    <source>
        <dbReference type="SAM" id="Phobius"/>
    </source>
</evidence>
<dbReference type="PROSITE" id="PS50893">
    <property type="entry name" value="ABC_TRANSPORTER_2"/>
    <property type="match status" value="1"/>
</dbReference>
<feature type="transmembrane region" description="Helical" evidence="10">
    <location>
        <begin position="113"/>
        <end position="135"/>
    </location>
</feature>
<dbReference type="PANTHER" id="PTHR24223:SF399">
    <property type="entry name" value="ABC TRANSPORTER ATNG"/>
    <property type="match status" value="1"/>
</dbReference>